<name>A0A1S1NTW8_9GAMM</name>
<accession>A0A1S1NTW8</accession>
<dbReference type="STRING" id="657387.BH688_03045"/>
<dbReference type="EMBL" id="CP043420">
    <property type="protein sequence ID" value="QEL10865.1"/>
    <property type="molecule type" value="Genomic_DNA"/>
</dbReference>
<dbReference type="Proteomes" id="UP000322553">
    <property type="component" value="Chromosome"/>
</dbReference>
<dbReference type="AlphaFoldDB" id="A0A1S1NTW8"/>
<organism evidence="1 2">
    <name type="scientific">Kushneria phosphatilytica</name>
    <dbReference type="NCBI Taxonomy" id="657387"/>
    <lineage>
        <taxon>Bacteria</taxon>
        <taxon>Pseudomonadati</taxon>
        <taxon>Pseudomonadota</taxon>
        <taxon>Gammaproteobacteria</taxon>
        <taxon>Oceanospirillales</taxon>
        <taxon>Halomonadaceae</taxon>
        <taxon>Kushneria</taxon>
    </lineage>
</organism>
<dbReference type="InterPro" id="IPR006481">
    <property type="entry name" value="Phage_lambda_GpS_holin"/>
</dbReference>
<sequence length="110" mass="12217">MPEQLIDLWLVMYAWALMPAQKAAICAMAMSALRVMTSGGLRKPRRWGETLMVGLLAWNSLPVVTHFGYDPDAAAFFCTFLGYIGVHGFEERVDKLLDNVAGIASALRRK</sequence>
<evidence type="ECO:0000313" key="1">
    <source>
        <dbReference type="EMBL" id="QEL10865.1"/>
    </source>
</evidence>
<keyword evidence="2" id="KW-1185">Reference proteome</keyword>
<evidence type="ECO:0000313" key="2">
    <source>
        <dbReference type="Proteomes" id="UP000322553"/>
    </source>
</evidence>
<dbReference type="RefSeq" id="WP_070977089.1">
    <property type="nucleotide sequence ID" value="NZ_CP043420.1"/>
</dbReference>
<reference evidence="1 2" key="1">
    <citation type="submission" date="2019-08" db="EMBL/GenBank/DDBJ databases">
        <title>Complete genome sequence of Kushneria sp. YCWA18, a halophilic phosphate-solubilizing bacterium isolated from Daqiao saltern in China.</title>
        <authorList>
            <person name="Du G.-X."/>
            <person name="Qu L.-Y."/>
        </authorList>
    </citation>
    <scope>NUCLEOTIDE SEQUENCE [LARGE SCALE GENOMIC DNA]</scope>
    <source>
        <strain evidence="1 2">YCWA18</strain>
    </source>
</reference>
<protein>
    <submittedName>
        <fullName evidence="1">Uncharacterized protein</fullName>
    </submittedName>
</protein>
<proteinExistence type="predicted"/>
<gene>
    <name evidence="1" type="ORF">FY550_06815</name>
</gene>
<dbReference type="Pfam" id="PF05106">
    <property type="entry name" value="Phage_holin_3_1"/>
    <property type="match status" value="1"/>
</dbReference>
<dbReference type="KEGG" id="kuy:FY550_06815"/>
<dbReference type="OrthoDB" id="6711255at2"/>